<proteinExistence type="predicted"/>
<feature type="region of interest" description="Disordered" evidence="1">
    <location>
        <begin position="27"/>
        <end position="106"/>
    </location>
</feature>
<comment type="caution">
    <text evidence="2">The sequence shown here is derived from an EMBL/GenBank/DDBJ whole genome shotgun (WGS) entry which is preliminary data.</text>
</comment>
<keyword evidence="3" id="KW-1185">Reference proteome</keyword>
<evidence type="ECO:0000313" key="2">
    <source>
        <dbReference type="EMBL" id="KAJ5390803.1"/>
    </source>
</evidence>
<dbReference type="AlphaFoldDB" id="A0A9W9VWU6"/>
<evidence type="ECO:0000256" key="1">
    <source>
        <dbReference type="SAM" id="MobiDB-lite"/>
    </source>
</evidence>
<name>A0A9W9VWU6_9EURO</name>
<dbReference type="EMBL" id="JAPZBS010000001">
    <property type="protein sequence ID" value="KAJ5390803.1"/>
    <property type="molecule type" value="Genomic_DNA"/>
</dbReference>
<dbReference type="Proteomes" id="UP001147782">
    <property type="component" value="Unassembled WGS sequence"/>
</dbReference>
<sequence>MRIRNSLLEHHSREIAIWEDRLRRAERSHDAAVNRSRSPRLSSGVHRDRDTPFPPPRQDSDVSPLHAQSSSVPLPAESKTASPAPRIPNPIIHDSVTKNPSPAPADSSITEEEIKAVRMEIADVRALVVKLDDQCKALQSKLDARGKADKADQLCVEVANTTQDDQPKMGK</sequence>
<dbReference type="RefSeq" id="XP_056561531.1">
    <property type="nucleotide sequence ID" value="XM_056694802.1"/>
</dbReference>
<dbReference type="GeneID" id="81433979"/>
<accession>A0A9W9VWU6</accession>
<protein>
    <submittedName>
        <fullName evidence="2">Uncharacterized protein</fullName>
    </submittedName>
</protein>
<reference evidence="2" key="2">
    <citation type="journal article" date="2023" name="IMA Fungus">
        <title>Comparative genomic study of the Penicillium genus elucidates a diverse pangenome and 15 lateral gene transfer events.</title>
        <authorList>
            <person name="Petersen C."/>
            <person name="Sorensen T."/>
            <person name="Nielsen M.R."/>
            <person name="Sondergaard T.E."/>
            <person name="Sorensen J.L."/>
            <person name="Fitzpatrick D.A."/>
            <person name="Frisvad J.C."/>
            <person name="Nielsen K.L."/>
        </authorList>
    </citation>
    <scope>NUCLEOTIDE SEQUENCE</scope>
    <source>
        <strain evidence="2">IBT 29864</strain>
    </source>
</reference>
<evidence type="ECO:0000313" key="3">
    <source>
        <dbReference type="Proteomes" id="UP001147782"/>
    </source>
</evidence>
<reference evidence="2" key="1">
    <citation type="submission" date="2022-11" db="EMBL/GenBank/DDBJ databases">
        <authorList>
            <person name="Petersen C."/>
        </authorList>
    </citation>
    <scope>NUCLEOTIDE SEQUENCE</scope>
    <source>
        <strain evidence="2">IBT 29864</strain>
    </source>
</reference>
<gene>
    <name evidence="2" type="ORF">N7496_001871</name>
</gene>
<organism evidence="2 3">
    <name type="scientific">Penicillium cataractarum</name>
    <dbReference type="NCBI Taxonomy" id="2100454"/>
    <lineage>
        <taxon>Eukaryota</taxon>
        <taxon>Fungi</taxon>
        <taxon>Dikarya</taxon>
        <taxon>Ascomycota</taxon>
        <taxon>Pezizomycotina</taxon>
        <taxon>Eurotiomycetes</taxon>
        <taxon>Eurotiomycetidae</taxon>
        <taxon>Eurotiales</taxon>
        <taxon>Aspergillaceae</taxon>
        <taxon>Penicillium</taxon>
    </lineage>
</organism>